<dbReference type="Pfam" id="PF02698">
    <property type="entry name" value="DUF218"/>
    <property type="match status" value="1"/>
</dbReference>
<dbReference type="CDD" id="cd06259">
    <property type="entry name" value="YdcF-like"/>
    <property type="match status" value="1"/>
</dbReference>
<gene>
    <name evidence="3" type="ORF">WCV65_08670</name>
</gene>
<keyword evidence="1" id="KW-0472">Membrane</keyword>
<evidence type="ECO:0000256" key="1">
    <source>
        <dbReference type="SAM" id="Phobius"/>
    </source>
</evidence>
<keyword evidence="1" id="KW-0812">Transmembrane</keyword>
<sequence length="197" mass="21946">MKKKKWSLWLIAGLLLTGFIYFIFLNVKIQQYAQAKPPANADYLIVLGAKVNGSVPSLALKYRIEAAAQYLRENRKTMAIVSGGMGPGENRTEADAMKEGLLNLGIDSARIMMEDQSTSTNENIRNSKLLLPKNAKAGIIVTNDFHLYRSIMIAKDHGLEVSGLAAKTPSVIILKSYIREYLALSNFFIQRNIQQPK</sequence>
<feature type="transmembrane region" description="Helical" evidence="1">
    <location>
        <begin position="6"/>
        <end position="27"/>
    </location>
</feature>
<dbReference type="EMBL" id="CP147407">
    <property type="protein sequence ID" value="WXB98530.1"/>
    <property type="molecule type" value="Genomic_DNA"/>
</dbReference>
<dbReference type="PANTHER" id="PTHR30336">
    <property type="entry name" value="INNER MEMBRANE PROTEIN, PROBABLE PERMEASE"/>
    <property type="match status" value="1"/>
</dbReference>
<reference evidence="3 4" key="1">
    <citation type="submission" date="2024-02" db="EMBL/GenBank/DDBJ databases">
        <title>Seven novel Bacillus-like species.</title>
        <authorList>
            <person name="Liu G."/>
        </authorList>
    </citation>
    <scope>NUCLEOTIDE SEQUENCE [LARGE SCALE GENOMIC DNA]</scope>
    <source>
        <strain evidence="3 4">FJAT-52054</strain>
    </source>
</reference>
<evidence type="ECO:0000259" key="2">
    <source>
        <dbReference type="Pfam" id="PF02698"/>
    </source>
</evidence>
<accession>A0ABZ2NLN9</accession>
<name>A0ABZ2NLN9_9BACI</name>
<dbReference type="Gene3D" id="3.40.50.620">
    <property type="entry name" value="HUPs"/>
    <property type="match status" value="1"/>
</dbReference>
<dbReference type="PANTHER" id="PTHR30336:SF4">
    <property type="entry name" value="ENVELOPE BIOGENESIS FACTOR ELYC"/>
    <property type="match status" value="1"/>
</dbReference>
<proteinExistence type="predicted"/>
<dbReference type="Proteomes" id="UP001377337">
    <property type="component" value="Chromosome"/>
</dbReference>
<feature type="domain" description="DUF218" evidence="2">
    <location>
        <begin position="42"/>
        <end position="182"/>
    </location>
</feature>
<evidence type="ECO:0000313" key="3">
    <source>
        <dbReference type="EMBL" id="WXB98530.1"/>
    </source>
</evidence>
<keyword evidence="1" id="KW-1133">Transmembrane helix</keyword>
<dbReference type="RefSeq" id="WP_338781630.1">
    <property type="nucleotide sequence ID" value="NZ_CP147407.1"/>
</dbReference>
<protein>
    <submittedName>
        <fullName evidence="3">YdcF family protein</fullName>
    </submittedName>
</protein>
<organism evidence="3 4">
    <name type="scientific">Metabacillus sediminis</name>
    <dbReference type="NCBI Taxonomy" id="3117746"/>
    <lineage>
        <taxon>Bacteria</taxon>
        <taxon>Bacillati</taxon>
        <taxon>Bacillota</taxon>
        <taxon>Bacilli</taxon>
        <taxon>Bacillales</taxon>
        <taxon>Bacillaceae</taxon>
        <taxon>Metabacillus</taxon>
    </lineage>
</organism>
<evidence type="ECO:0000313" key="4">
    <source>
        <dbReference type="Proteomes" id="UP001377337"/>
    </source>
</evidence>
<keyword evidence="4" id="KW-1185">Reference proteome</keyword>
<dbReference type="InterPro" id="IPR051599">
    <property type="entry name" value="Cell_Envelope_Assoc"/>
</dbReference>
<dbReference type="InterPro" id="IPR014729">
    <property type="entry name" value="Rossmann-like_a/b/a_fold"/>
</dbReference>
<dbReference type="InterPro" id="IPR003848">
    <property type="entry name" value="DUF218"/>
</dbReference>